<evidence type="ECO:0000256" key="1">
    <source>
        <dbReference type="SAM" id="MobiDB-lite"/>
    </source>
</evidence>
<reference evidence="3 5" key="2">
    <citation type="submission" date="2020-03" db="EMBL/GenBank/DDBJ databases">
        <title>Genome mining and metabolic profiling illuminate the polycyclic tetramate macrolactams from Streptomyces koyangensis SCSIO 5802.</title>
        <authorList>
            <person name="Ding W."/>
        </authorList>
    </citation>
    <scope>NUCLEOTIDE SEQUENCE [LARGE SCALE GENOMIC DNA]</scope>
    <source>
        <strain evidence="3 5">SCSIO 5802</strain>
    </source>
</reference>
<sequence>MAKSRNNLLGVGGQRNKLPRNGRPASAPGGAADNRPAALDQKQELLRKMRERTAAASADTPAEAPEADRDEATQEPGANA</sequence>
<keyword evidence="5" id="KW-1185">Reference proteome</keyword>
<dbReference type="EMBL" id="CP031742">
    <property type="protein sequence ID" value="AXQ57330.1"/>
    <property type="molecule type" value="Genomic_DNA"/>
</dbReference>
<name>A0A385DH89_9ACTN</name>
<protein>
    <submittedName>
        <fullName evidence="2">Uncharacterized protein</fullName>
    </submittedName>
</protein>
<accession>A0A385DH89</accession>
<dbReference type="GeneID" id="300117168"/>
<dbReference type="KEGG" id="sky:D0C37_23825"/>
<dbReference type="EMBL" id="CP049945">
    <property type="protein sequence ID" value="QRF02138.1"/>
    <property type="molecule type" value="Genomic_DNA"/>
</dbReference>
<evidence type="ECO:0000313" key="4">
    <source>
        <dbReference type="Proteomes" id="UP000259636"/>
    </source>
</evidence>
<gene>
    <name evidence="2" type="ORF">D0C37_23825</name>
    <name evidence="3" type="ORF">G9U55_07885</name>
</gene>
<evidence type="ECO:0000313" key="5">
    <source>
        <dbReference type="Proteomes" id="UP000596311"/>
    </source>
</evidence>
<evidence type="ECO:0000313" key="3">
    <source>
        <dbReference type="EMBL" id="QRF02138.1"/>
    </source>
</evidence>
<feature type="region of interest" description="Disordered" evidence="1">
    <location>
        <begin position="1"/>
        <end position="80"/>
    </location>
</feature>
<reference evidence="2 4" key="1">
    <citation type="submission" date="2018-08" db="EMBL/GenBank/DDBJ databases">
        <authorList>
            <person name="Ferrada E.E."/>
            <person name="Latorre B.A."/>
        </authorList>
    </citation>
    <scope>NUCLEOTIDE SEQUENCE [LARGE SCALE GENOMIC DNA]</scope>
    <source>
        <strain evidence="2 4">VK-A60T</strain>
    </source>
</reference>
<feature type="compositionally biased region" description="Low complexity" evidence="1">
    <location>
        <begin position="54"/>
        <end position="64"/>
    </location>
</feature>
<feature type="compositionally biased region" description="Basic and acidic residues" evidence="1">
    <location>
        <begin position="41"/>
        <end position="53"/>
    </location>
</feature>
<dbReference type="Proteomes" id="UP000259636">
    <property type="component" value="Chromosome"/>
</dbReference>
<dbReference type="InterPro" id="IPR046210">
    <property type="entry name" value="DUF6243"/>
</dbReference>
<evidence type="ECO:0000313" key="2">
    <source>
        <dbReference type="EMBL" id="AXQ57330.1"/>
    </source>
</evidence>
<dbReference type="RefSeq" id="WP_008405652.1">
    <property type="nucleotide sequence ID" value="NZ_CP031742.1"/>
</dbReference>
<dbReference type="Proteomes" id="UP000596311">
    <property type="component" value="Chromosome"/>
</dbReference>
<organism evidence="2 4">
    <name type="scientific">Streptomyces koyangensis</name>
    <dbReference type="NCBI Taxonomy" id="188770"/>
    <lineage>
        <taxon>Bacteria</taxon>
        <taxon>Bacillati</taxon>
        <taxon>Actinomycetota</taxon>
        <taxon>Actinomycetes</taxon>
        <taxon>Kitasatosporales</taxon>
        <taxon>Streptomycetaceae</taxon>
        <taxon>Streptomyces</taxon>
        <taxon>Streptomyces aurantiacus group</taxon>
    </lineage>
</organism>
<dbReference type="Pfam" id="PF19756">
    <property type="entry name" value="DUF6243"/>
    <property type="match status" value="1"/>
</dbReference>
<dbReference type="AlphaFoldDB" id="A0A385DH89"/>
<proteinExistence type="predicted"/>